<evidence type="ECO:0000256" key="11">
    <source>
        <dbReference type="PIRSR" id="PIRSR000495-1"/>
    </source>
</evidence>
<evidence type="ECO:0000256" key="3">
    <source>
        <dbReference type="ARBA" id="ARBA00022605"/>
    </source>
</evidence>
<dbReference type="PANTHER" id="PTHR42701">
    <property type="entry name" value="IMIDAZOLE GLYCEROL PHOSPHATE SYNTHASE SUBUNIT HISH"/>
    <property type="match status" value="1"/>
</dbReference>
<comment type="catalytic activity">
    <reaction evidence="9 10">
        <text>L-glutamine + H2O = L-glutamate + NH4(+)</text>
        <dbReference type="Rhea" id="RHEA:15889"/>
        <dbReference type="ChEBI" id="CHEBI:15377"/>
        <dbReference type="ChEBI" id="CHEBI:28938"/>
        <dbReference type="ChEBI" id="CHEBI:29985"/>
        <dbReference type="ChEBI" id="CHEBI:58359"/>
        <dbReference type="EC" id="3.5.1.2"/>
    </reaction>
</comment>
<feature type="active site" description="Nucleophile" evidence="10 11">
    <location>
        <position position="80"/>
    </location>
</feature>
<sequence>MISIIDYGMGNLRSVQKACENLNKRAEIVSSPLELKKFDFIILPGVGHFGNAMEKIERKGWDKSIIDAVLGDKKKILGICLGMQLLTNSSEESNGIKGLGLLNAETCKFPISSFKIPHIGWNTIDFKKKSLLDSGFHKNEMYYFVHSYYVKCKIPTDVLCESTYGIAFDSAFESNNIVGFQFHPEKSHRSGLNLLNNFLSQK</sequence>
<dbReference type="OrthoDB" id="9807137at2"/>
<feature type="active site" evidence="10 11">
    <location>
        <position position="183"/>
    </location>
</feature>
<comment type="pathway">
    <text evidence="1 10">Amino-acid biosynthesis; L-histidine biosynthesis; L-histidine from 5-phospho-alpha-D-ribose 1-diphosphate: step 5/9.</text>
</comment>
<keyword evidence="5 10" id="KW-0315">Glutamine amidotransferase</keyword>
<evidence type="ECO:0000256" key="6">
    <source>
        <dbReference type="ARBA" id="ARBA00023102"/>
    </source>
</evidence>
<comment type="subcellular location">
    <subcellularLocation>
        <location evidence="10">Cytoplasm</location>
    </subcellularLocation>
</comment>
<name>A0A1W2H524_9BACT</name>
<dbReference type="UniPathway" id="UPA00031">
    <property type="reaction ID" value="UER00010"/>
</dbReference>
<dbReference type="GO" id="GO:0005737">
    <property type="term" value="C:cytoplasm"/>
    <property type="evidence" value="ECO:0007669"/>
    <property type="project" value="UniProtKB-SubCell"/>
</dbReference>
<keyword evidence="14" id="KW-1185">Reference proteome</keyword>
<comment type="catalytic activity">
    <reaction evidence="8 10">
        <text>5-[(5-phospho-1-deoxy-D-ribulos-1-ylimino)methylamino]-1-(5-phospho-beta-D-ribosyl)imidazole-4-carboxamide + L-glutamine = D-erythro-1-(imidazol-4-yl)glycerol 3-phosphate + 5-amino-1-(5-phospho-beta-D-ribosyl)imidazole-4-carboxamide + L-glutamate + H(+)</text>
        <dbReference type="Rhea" id="RHEA:24793"/>
        <dbReference type="ChEBI" id="CHEBI:15378"/>
        <dbReference type="ChEBI" id="CHEBI:29985"/>
        <dbReference type="ChEBI" id="CHEBI:58278"/>
        <dbReference type="ChEBI" id="CHEBI:58359"/>
        <dbReference type="ChEBI" id="CHEBI:58475"/>
        <dbReference type="ChEBI" id="CHEBI:58525"/>
        <dbReference type="EC" id="4.3.2.10"/>
    </reaction>
</comment>
<feature type="active site" evidence="10 11">
    <location>
        <position position="185"/>
    </location>
</feature>
<evidence type="ECO:0000256" key="5">
    <source>
        <dbReference type="ARBA" id="ARBA00022962"/>
    </source>
</evidence>
<dbReference type="HAMAP" id="MF_00278">
    <property type="entry name" value="HisH"/>
    <property type="match status" value="1"/>
</dbReference>
<reference evidence="14" key="1">
    <citation type="submission" date="2017-04" db="EMBL/GenBank/DDBJ databases">
        <authorList>
            <person name="Varghese N."/>
            <person name="Submissions S."/>
        </authorList>
    </citation>
    <scope>NUCLEOTIDE SEQUENCE [LARGE SCALE GENOMIC DNA]</scope>
    <source>
        <strain evidence="14">DSM 16537</strain>
    </source>
</reference>
<dbReference type="GO" id="GO:0016829">
    <property type="term" value="F:lyase activity"/>
    <property type="evidence" value="ECO:0007669"/>
    <property type="project" value="UniProtKB-KW"/>
</dbReference>
<dbReference type="GO" id="GO:0004359">
    <property type="term" value="F:glutaminase activity"/>
    <property type="evidence" value="ECO:0007669"/>
    <property type="project" value="UniProtKB-EC"/>
</dbReference>
<dbReference type="InterPro" id="IPR017926">
    <property type="entry name" value="GATASE"/>
</dbReference>
<keyword evidence="7 10" id="KW-0456">Lyase</keyword>
<dbReference type="STRING" id="758820.SAMN00777080_2682"/>
<organism evidence="13 14">
    <name type="scientific">Aquiflexum balticum DSM 16537</name>
    <dbReference type="NCBI Taxonomy" id="758820"/>
    <lineage>
        <taxon>Bacteria</taxon>
        <taxon>Pseudomonadati</taxon>
        <taxon>Bacteroidota</taxon>
        <taxon>Cytophagia</taxon>
        <taxon>Cytophagales</taxon>
        <taxon>Cyclobacteriaceae</taxon>
        <taxon>Aquiflexum</taxon>
    </lineage>
</organism>
<dbReference type="InterPro" id="IPR010139">
    <property type="entry name" value="Imidazole-glycPsynth_HisH"/>
</dbReference>
<evidence type="ECO:0000313" key="14">
    <source>
        <dbReference type="Proteomes" id="UP000192333"/>
    </source>
</evidence>
<gene>
    <name evidence="10" type="primary">hisH</name>
    <name evidence="13" type="ORF">SAMN00777080_2682</name>
</gene>
<evidence type="ECO:0000256" key="4">
    <source>
        <dbReference type="ARBA" id="ARBA00022801"/>
    </source>
</evidence>
<accession>A0A1W2H524</accession>
<dbReference type="RefSeq" id="WP_084120900.1">
    <property type="nucleotide sequence ID" value="NZ_LT838813.1"/>
</dbReference>
<dbReference type="Pfam" id="PF00117">
    <property type="entry name" value="GATase"/>
    <property type="match status" value="1"/>
</dbReference>
<comment type="subunit">
    <text evidence="2 10">Heterodimer of HisH and HisF.</text>
</comment>
<dbReference type="InterPro" id="IPR029062">
    <property type="entry name" value="Class_I_gatase-like"/>
</dbReference>
<evidence type="ECO:0000256" key="10">
    <source>
        <dbReference type="HAMAP-Rule" id="MF_00278"/>
    </source>
</evidence>
<protein>
    <recommendedName>
        <fullName evidence="10">Imidazole glycerol phosphate synthase subunit HisH</fullName>
        <ecNumber evidence="10">4.3.2.10</ecNumber>
    </recommendedName>
    <alternativeName>
        <fullName evidence="10">IGP synthase glutaminase subunit</fullName>
        <ecNumber evidence="10">3.5.1.2</ecNumber>
    </alternativeName>
    <alternativeName>
        <fullName evidence="10">IGP synthase subunit HisH</fullName>
    </alternativeName>
    <alternativeName>
        <fullName evidence="10">ImGP synthase subunit HisH</fullName>
        <shortName evidence="10">IGPS subunit HisH</shortName>
    </alternativeName>
</protein>
<keyword evidence="6 10" id="KW-0368">Histidine biosynthesis</keyword>
<evidence type="ECO:0000256" key="7">
    <source>
        <dbReference type="ARBA" id="ARBA00023239"/>
    </source>
</evidence>
<keyword evidence="4 10" id="KW-0378">Hydrolase</keyword>
<evidence type="ECO:0000256" key="1">
    <source>
        <dbReference type="ARBA" id="ARBA00005091"/>
    </source>
</evidence>
<dbReference type="AlphaFoldDB" id="A0A1W2H524"/>
<evidence type="ECO:0000313" key="13">
    <source>
        <dbReference type="EMBL" id="SMD44067.1"/>
    </source>
</evidence>
<comment type="function">
    <text evidence="10">IGPS catalyzes the conversion of PRFAR and glutamine to IGP, AICAR and glutamate. The HisH subunit catalyzes the hydrolysis of glutamine to glutamate and ammonia as part of the synthesis of IGP and AICAR. The resulting ammonia molecule is channeled to the active site of HisF.</text>
</comment>
<dbReference type="EMBL" id="LT838813">
    <property type="protein sequence ID" value="SMD44067.1"/>
    <property type="molecule type" value="Genomic_DNA"/>
</dbReference>
<evidence type="ECO:0000256" key="8">
    <source>
        <dbReference type="ARBA" id="ARBA00047838"/>
    </source>
</evidence>
<keyword evidence="10" id="KW-0963">Cytoplasm</keyword>
<feature type="domain" description="Glutamine amidotransferase" evidence="12">
    <location>
        <begin position="4"/>
        <end position="199"/>
    </location>
</feature>
<dbReference type="NCBIfam" id="TIGR01855">
    <property type="entry name" value="IMP_synth_hisH"/>
    <property type="match status" value="1"/>
</dbReference>
<dbReference type="Proteomes" id="UP000192333">
    <property type="component" value="Chromosome I"/>
</dbReference>
<dbReference type="SUPFAM" id="SSF52317">
    <property type="entry name" value="Class I glutamine amidotransferase-like"/>
    <property type="match status" value="1"/>
</dbReference>
<proteinExistence type="inferred from homology"/>
<keyword evidence="3 10" id="KW-0028">Amino-acid biosynthesis</keyword>
<dbReference type="GO" id="GO:0000107">
    <property type="term" value="F:imidazoleglycerol-phosphate synthase activity"/>
    <property type="evidence" value="ECO:0007669"/>
    <property type="project" value="UniProtKB-UniRule"/>
</dbReference>
<evidence type="ECO:0000259" key="12">
    <source>
        <dbReference type="Pfam" id="PF00117"/>
    </source>
</evidence>
<evidence type="ECO:0000256" key="2">
    <source>
        <dbReference type="ARBA" id="ARBA00011152"/>
    </source>
</evidence>
<dbReference type="PROSITE" id="PS51273">
    <property type="entry name" value="GATASE_TYPE_1"/>
    <property type="match status" value="1"/>
</dbReference>
<dbReference type="EC" id="3.5.1.2" evidence="10"/>
<evidence type="ECO:0000256" key="9">
    <source>
        <dbReference type="ARBA" id="ARBA00049534"/>
    </source>
</evidence>
<dbReference type="EC" id="4.3.2.10" evidence="10"/>
<dbReference type="GO" id="GO:0000105">
    <property type="term" value="P:L-histidine biosynthetic process"/>
    <property type="evidence" value="ECO:0007669"/>
    <property type="project" value="UniProtKB-UniRule"/>
</dbReference>
<keyword evidence="13" id="KW-0808">Transferase</keyword>
<dbReference type="CDD" id="cd01748">
    <property type="entry name" value="GATase1_IGP_Synthase"/>
    <property type="match status" value="1"/>
</dbReference>
<dbReference type="Gene3D" id="3.40.50.880">
    <property type="match status" value="1"/>
</dbReference>
<dbReference type="PANTHER" id="PTHR42701:SF1">
    <property type="entry name" value="IMIDAZOLE GLYCEROL PHOSPHATE SYNTHASE SUBUNIT HISH"/>
    <property type="match status" value="1"/>
</dbReference>
<dbReference type="PIRSF" id="PIRSF000495">
    <property type="entry name" value="Amidotransf_hisH"/>
    <property type="match status" value="1"/>
</dbReference>